<keyword evidence="4" id="KW-0028">Amino-acid biosynthesis</keyword>
<gene>
    <name evidence="9" type="ORF">CCAM_LOCUS24443</name>
</gene>
<dbReference type="OrthoDB" id="2574at2759"/>
<dbReference type="GO" id="GO:0003879">
    <property type="term" value="F:ATP phosphoribosyltransferase activity"/>
    <property type="evidence" value="ECO:0007669"/>
    <property type="project" value="UniProtKB-EC"/>
</dbReference>
<dbReference type="Pfam" id="PF01634">
    <property type="entry name" value="HisG"/>
    <property type="match status" value="1"/>
</dbReference>
<organism evidence="9 10">
    <name type="scientific">Cuscuta campestris</name>
    <dbReference type="NCBI Taxonomy" id="132261"/>
    <lineage>
        <taxon>Eukaryota</taxon>
        <taxon>Viridiplantae</taxon>
        <taxon>Streptophyta</taxon>
        <taxon>Embryophyta</taxon>
        <taxon>Tracheophyta</taxon>
        <taxon>Spermatophyta</taxon>
        <taxon>Magnoliopsida</taxon>
        <taxon>eudicotyledons</taxon>
        <taxon>Gunneridae</taxon>
        <taxon>Pentapetalae</taxon>
        <taxon>asterids</taxon>
        <taxon>lamiids</taxon>
        <taxon>Solanales</taxon>
        <taxon>Convolvulaceae</taxon>
        <taxon>Cuscuteae</taxon>
        <taxon>Cuscuta</taxon>
        <taxon>Cuscuta subgen. Grammica</taxon>
        <taxon>Cuscuta sect. Cleistogrammica</taxon>
    </lineage>
</organism>
<evidence type="ECO:0000256" key="2">
    <source>
        <dbReference type="ARBA" id="ARBA00004667"/>
    </source>
</evidence>
<dbReference type="InterPro" id="IPR001348">
    <property type="entry name" value="ATP_PRibTrfase_HisG"/>
</dbReference>
<evidence type="ECO:0000256" key="7">
    <source>
        <dbReference type="ARBA" id="ARBA00023102"/>
    </source>
</evidence>
<dbReference type="UniPathway" id="UPA00031">
    <property type="reaction ID" value="UER00006"/>
</dbReference>
<dbReference type="EMBL" id="OOIL02002369">
    <property type="protein sequence ID" value="VFQ82667.1"/>
    <property type="molecule type" value="Genomic_DNA"/>
</dbReference>
<sequence>MGIADAIVDLVGSGTTSRENNLKEIAGGVISQSQAVLVASRKSLTRKDVLDITHEKLERLEAHLCALGQFTVTANMRGNSAEEVAERVLSRNSLSGLQDSTVSSTQQISTSSESEVVAAFTSFLSLGVHSRELDGSPVFFLLMSSPKIKSRIPSNVSVVFPAEPLIAVTDPDQLSGVSLSSRFDEMFEVDTAHTTFESLKKWRDDSIDLFKRFIGLKAYKDALNALPKMFEAVHQNLGIPFGSYFETYIDPVPDFEQIKIPDEVKEMLTPFNEFYGISASKTPISVSLSSRFDEMFEVDTAHTTFESLKKWRDDSIDLFKRFIGLKAYKDALKALPKVKTF</sequence>
<keyword evidence="5" id="KW-0328">Glycosyltransferase</keyword>
<evidence type="ECO:0000256" key="4">
    <source>
        <dbReference type="ARBA" id="ARBA00022605"/>
    </source>
</evidence>
<feature type="domain" description="ATP phosphoribosyltransferase catalytic" evidence="8">
    <location>
        <begin position="1"/>
        <end position="52"/>
    </location>
</feature>
<dbReference type="InterPro" id="IPR013820">
    <property type="entry name" value="ATP_PRibTrfase_cat"/>
</dbReference>
<protein>
    <recommendedName>
        <fullName evidence="3">ATP phosphoribosyltransferase</fullName>
        <ecNumber evidence="3">2.4.2.17</ecNumber>
    </recommendedName>
</protein>
<dbReference type="PANTHER" id="PTHR21403">
    <property type="entry name" value="ATP PHOSPHORIBOSYLTRANSFERASE ATP-PRTASE"/>
    <property type="match status" value="1"/>
</dbReference>
<keyword evidence="10" id="KW-1185">Reference proteome</keyword>
<comment type="pathway">
    <text evidence="2">Amino-acid biosynthesis; L-histidine biosynthesis; L-histidine from 5-phospho-alpha-D-ribose 1-diphosphate: step 1/9.</text>
</comment>
<dbReference type="GO" id="GO:0000105">
    <property type="term" value="P:L-histidine biosynthetic process"/>
    <property type="evidence" value="ECO:0007669"/>
    <property type="project" value="UniProtKB-UniPathway"/>
</dbReference>
<accession>A0A484M241</accession>
<evidence type="ECO:0000313" key="10">
    <source>
        <dbReference type="Proteomes" id="UP000595140"/>
    </source>
</evidence>
<dbReference type="Gene3D" id="3.40.190.10">
    <property type="entry name" value="Periplasmic binding protein-like II"/>
    <property type="match status" value="1"/>
</dbReference>
<dbReference type="AlphaFoldDB" id="A0A484M241"/>
<name>A0A484M241_9ASTE</name>
<evidence type="ECO:0000256" key="1">
    <source>
        <dbReference type="ARBA" id="ARBA00000915"/>
    </source>
</evidence>
<dbReference type="SUPFAM" id="SSF53850">
    <property type="entry name" value="Periplasmic binding protein-like II"/>
    <property type="match status" value="1"/>
</dbReference>
<evidence type="ECO:0000256" key="5">
    <source>
        <dbReference type="ARBA" id="ARBA00022676"/>
    </source>
</evidence>
<evidence type="ECO:0000256" key="3">
    <source>
        <dbReference type="ARBA" id="ARBA00011946"/>
    </source>
</evidence>
<dbReference type="GO" id="GO:0005737">
    <property type="term" value="C:cytoplasm"/>
    <property type="evidence" value="ECO:0007669"/>
    <property type="project" value="InterPro"/>
</dbReference>
<evidence type="ECO:0000259" key="8">
    <source>
        <dbReference type="Pfam" id="PF01634"/>
    </source>
</evidence>
<dbReference type="EC" id="2.4.2.17" evidence="3"/>
<keyword evidence="6" id="KW-0808">Transferase</keyword>
<reference evidence="9 10" key="1">
    <citation type="submission" date="2018-04" db="EMBL/GenBank/DDBJ databases">
        <authorList>
            <person name="Vogel A."/>
        </authorList>
    </citation>
    <scope>NUCLEOTIDE SEQUENCE [LARGE SCALE GENOMIC DNA]</scope>
</reference>
<evidence type="ECO:0000256" key="6">
    <source>
        <dbReference type="ARBA" id="ARBA00022679"/>
    </source>
</evidence>
<evidence type="ECO:0000313" key="9">
    <source>
        <dbReference type="EMBL" id="VFQ82667.1"/>
    </source>
</evidence>
<comment type="catalytic activity">
    <reaction evidence="1">
        <text>1-(5-phospho-beta-D-ribosyl)-ATP + diphosphate = 5-phospho-alpha-D-ribose 1-diphosphate + ATP</text>
        <dbReference type="Rhea" id="RHEA:18473"/>
        <dbReference type="ChEBI" id="CHEBI:30616"/>
        <dbReference type="ChEBI" id="CHEBI:33019"/>
        <dbReference type="ChEBI" id="CHEBI:58017"/>
        <dbReference type="ChEBI" id="CHEBI:73183"/>
        <dbReference type="EC" id="2.4.2.17"/>
    </reaction>
</comment>
<proteinExistence type="predicted"/>
<keyword evidence="7" id="KW-0368">Histidine biosynthesis</keyword>
<dbReference type="Proteomes" id="UP000595140">
    <property type="component" value="Unassembled WGS sequence"/>
</dbReference>
<dbReference type="PANTHER" id="PTHR21403:SF8">
    <property type="entry name" value="ATP PHOSPHORIBOSYLTRANSFERASE"/>
    <property type="match status" value="1"/>
</dbReference>